<dbReference type="PATRIC" id="fig|585524.9.peg.862"/>
<dbReference type="Pfam" id="PF00144">
    <property type="entry name" value="Beta-lactamase"/>
    <property type="match status" value="1"/>
</dbReference>
<dbReference type="eggNOG" id="COG1680">
    <property type="taxonomic scope" value="Bacteria"/>
</dbReference>
<sequence>MSNKRRLWQIFGPVLCAIVLLIIVFLLPWERTFSKSSIYEAANSQTQTVFKGIKMKQEAFDSGYVPFYGSSELSRIDPLHPSVLAAKYHRSYRPFLLGGPGSQSLAQFVGMQGTSKQLKNKKAVVIISPQWFTKKGQDPAAFDLYYSPLGTAIFLLHAKNTKTDRYAAARIASMPTVKAGIIKSCLKKVAAGKKLSSWDRFLLKDRERMLANEDKFFSSFQLRDRINKIEKEEKLLPKTYSEAALKKVADEQAAMHTNSNNFGIDNTFYRTRLPKKVLKKLKGSQRNFDYVKSPEYADFELMLNQFAKQHTNVLFIIPPVNAKWAKYTGLSMKMYQKSVAKIEKQLTSQGFENIEDLSKDGNKKYFMTDTIHLGWNGWIAVDKAVKKFMRLPNERYDYSMSNYYYSKKWQNTTKVKSLNLTKNHLDGSKEKKIVRHAIDQLGIKGSVLVIKNNKTWLKYSTANKDDTSYLINSVQKSMTAAMIMREIEAKKLSLKTKLSRFYPTVAGADRITIANLLDMTSGLDIKSGQTLGTDHFVSDADNIKADVKKTVFNKQQFGKWHYTSLNYVYLCGILAQLEKKTYEQMFEKTFVKPLKLKHTVFLWADPAVLKASGWVHSYNYLDGKYHRVKYSKVVADAHNELGAGSVAMSDSDLAKVVREMLVGKLLTNNSRSVLYHGKASKYYNGGFYNTKVFKSANGAGDGYFTFLRTTNDGKNMIIIQSNRVDHKKFSYLKKRIDHIMTMMLDLDRK</sequence>
<protein>
    <submittedName>
        <fullName evidence="3">Beta-lactamase</fullName>
    </submittedName>
</protein>
<dbReference type="InterPro" id="IPR006998">
    <property type="entry name" value="DltD"/>
</dbReference>
<gene>
    <name evidence="3" type="primary">dltD</name>
    <name evidence="3" type="ORF">HMPREF0493_0688</name>
</gene>
<reference evidence="3 4" key="1">
    <citation type="submission" date="2010-04" db="EMBL/GenBank/DDBJ databases">
        <authorList>
            <person name="Muzny D."/>
            <person name="Qin X."/>
            <person name="Deng J."/>
            <person name="Jiang H."/>
            <person name="Liu Y."/>
            <person name="Qu J."/>
            <person name="Song X.-Z."/>
            <person name="Zhang L."/>
            <person name="Thornton R."/>
            <person name="Coyle M."/>
            <person name="Francisco L."/>
            <person name="Jackson L."/>
            <person name="Javaid M."/>
            <person name="Korchina V."/>
            <person name="Kovar C."/>
            <person name="Mata R."/>
            <person name="Mathew T."/>
            <person name="Ngo R."/>
            <person name="Nguyen L."/>
            <person name="Nguyen N."/>
            <person name="Okwuonu G."/>
            <person name="Ongeri F."/>
            <person name="Pham C."/>
            <person name="Simmons D."/>
            <person name="Wilczek-Boney K."/>
            <person name="Hale W."/>
            <person name="Jakkamsetti A."/>
            <person name="Pham P."/>
            <person name="Ruth R."/>
            <person name="San Lucas F."/>
            <person name="Warren J."/>
            <person name="Zhang J."/>
            <person name="Zhao Z."/>
            <person name="Zhou C."/>
            <person name="Zhu D."/>
            <person name="Lee S."/>
            <person name="Bess C."/>
            <person name="Blankenburg K."/>
            <person name="Forbes L."/>
            <person name="Fu Q."/>
            <person name="Gubbala S."/>
            <person name="Hirani K."/>
            <person name="Jayaseelan J.C."/>
            <person name="Lara F."/>
            <person name="Munidasa M."/>
            <person name="Palculict T."/>
            <person name="Patil S."/>
            <person name="Pu L.-L."/>
            <person name="Saada N."/>
            <person name="Tang L."/>
            <person name="Weissenberger G."/>
            <person name="Zhu Y."/>
            <person name="Hemphill L."/>
            <person name="Shang Y."/>
            <person name="Youmans B."/>
            <person name="Ayvaz T."/>
            <person name="Ross M."/>
            <person name="Santibanez J."/>
            <person name="Aqrawi P."/>
            <person name="Gross S."/>
            <person name="Joshi V."/>
            <person name="Fowler G."/>
            <person name="Nazareth L."/>
            <person name="Reid J."/>
            <person name="Worley K."/>
            <person name="Petrosino J."/>
            <person name="Highlander S."/>
            <person name="Gibbs R."/>
        </authorList>
    </citation>
    <scope>NUCLEOTIDE SEQUENCE [LARGE SCALE GENOMIC DNA]</scope>
    <source>
        <strain evidence="3 4">DSM 11664</strain>
    </source>
</reference>
<accession>D4YT27</accession>
<keyword evidence="1" id="KW-0812">Transmembrane</keyword>
<evidence type="ECO:0000259" key="2">
    <source>
        <dbReference type="Pfam" id="PF00144"/>
    </source>
</evidence>
<dbReference type="EMBL" id="ADNY01000026">
    <property type="protein sequence ID" value="EFG55683.1"/>
    <property type="molecule type" value="Genomic_DNA"/>
</dbReference>
<feature type="domain" description="Beta-lactamase-related" evidence="2">
    <location>
        <begin position="433"/>
        <end position="725"/>
    </location>
</feature>
<keyword evidence="1" id="KW-0472">Membrane</keyword>
<evidence type="ECO:0000256" key="1">
    <source>
        <dbReference type="SAM" id="Phobius"/>
    </source>
</evidence>
<feature type="transmembrane region" description="Helical" evidence="1">
    <location>
        <begin position="7"/>
        <end position="29"/>
    </location>
</feature>
<dbReference type="PANTHER" id="PTHR40039:SF1">
    <property type="entry name" value="PROTEIN DLTD"/>
    <property type="match status" value="1"/>
</dbReference>
<dbReference type="Pfam" id="PF04914">
    <property type="entry name" value="DltD"/>
    <property type="match status" value="1"/>
</dbReference>
<dbReference type="InterPro" id="IPR012338">
    <property type="entry name" value="Beta-lactam/transpept-like"/>
</dbReference>
<dbReference type="InterPro" id="IPR023896">
    <property type="entry name" value="LTA_DltD"/>
</dbReference>
<evidence type="ECO:0000313" key="4">
    <source>
        <dbReference type="Proteomes" id="UP000004069"/>
    </source>
</evidence>
<dbReference type="PANTHER" id="PTHR40039">
    <property type="entry name" value="PROTEIN DLTD"/>
    <property type="match status" value="1"/>
</dbReference>
<name>D4YT27_9LACO</name>
<evidence type="ECO:0000313" key="3">
    <source>
        <dbReference type="EMBL" id="EFG55683.1"/>
    </source>
</evidence>
<keyword evidence="4" id="KW-1185">Reference proteome</keyword>
<keyword evidence="1" id="KW-1133">Transmembrane helix</keyword>
<comment type="caution">
    <text evidence="3">The sequence shown here is derived from an EMBL/GenBank/DDBJ whole genome shotgun (WGS) entry which is preliminary data.</text>
</comment>
<dbReference type="eggNOG" id="COG3966">
    <property type="taxonomic scope" value="Bacteria"/>
</dbReference>
<dbReference type="RefSeq" id="WP_006351841.1">
    <property type="nucleotide sequence ID" value="NZ_ADNY01000026.1"/>
</dbReference>
<dbReference type="OrthoDB" id="1700484at2"/>
<dbReference type="Proteomes" id="UP000004069">
    <property type="component" value="Unassembled WGS sequence"/>
</dbReference>
<dbReference type="Gene3D" id="3.40.710.10">
    <property type="entry name" value="DD-peptidase/beta-lactamase superfamily"/>
    <property type="match status" value="1"/>
</dbReference>
<dbReference type="InterPro" id="IPR001466">
    <property type="entry name" value="Beta-lactam-related"/>
</dbReference>
<dbReference type="SUPFAM" id="SSF56601">
    <property type="entry name" value="beta-lactamase/transpeptidase-like"/>
    <property type="match status" value="1"/>
</dbReference>
<dbReference type="STRING" id="83683.B1745_06910"/>
<dbReference type="NCBIfam" id="TIGR04092">
    <property type="entry name" value="LTA_DltD"/>
    <property type="match status" value="1"/>
</dbReference>
<proteinExistence type="predicted"/>
<dbReference type="AlphaFoldDB" id="D4YT27"/>
<organism evidence="3 4">
    <name type="scientific">Lactobacillus amylolyticus DSM 11664</name>
    <dbReference type="NCBI Taxonomy" id="585524"/>
    <lineage>
        <taxon>Bacteria</taxon>
        <taxon>Bacillati</taxon>
        <taxon>Bacillota</taxon>
        <taxon>Bacilli</taxon>
        <taxon>Lactobacillales</taxon>
        <taxon>Lactobacillaceae</taxon>
        <taxon>Lactobacillus</taxon>
    </lineage>
</organism>